<evidence type="ECO:0000256" key="1">
    <source>
        <dbReference type="ARBA" id="ARBA00022801"/>
    </source>
</evidence>
<dbReference type="InterPro" id="IPR050300">
    <property type="entry name" value="GDXG_lipolytic_enzyme"/>
</dbReference>
<evidence type="ECO:0000313" key="5">
    <source>
        <dbReference type="Proteomes" id="UP000070483"/>
    </source>
</evidence>
<dbReference type="InterPro" id="IPR029058">
    <property type="entry name" value="AB_hydrolase_fold"/>
</dbReference>
<organism evidence="4 5">
    <name type="scientific">Leptotrichia wadei</name>
    <dbReference type="NCBI Taxonomy" id="157687"/>
    <lineage>
        <taxon>Bacteria</taxon>
        <taxon>Fusobacteriati</taxon>
        <taxon>Fusobacteriota</taxon>
        <taxon>Fusobacteriia</taxon>
        <taxon>Fusobacteriales</taxon>
        <taxon>Leptotrichiaceae</taxon>
        <taxon>Leptotrichia</taxon>
    </lineage>
</organism>
<dbReference type="Proteomes" id="UP000321397">
    <property type="component" value="Chromosome"/>
</dbReference>
<evidence type="ECO:0000313" key="4">
    <source>
        <dbReference type="EMBL" id="KXB66229.1"/>
    </source>
</evidence>
<dbReference type="SUPFAM" id="SSF53474">
    <property type="entry name" value="alpha/beta-Hydrolases"/>
    <property type="match status" value="1"/>
</dbReference>
<evidence type="ECO:0000313" key="3">
    <source>
        <dbReference type="EMBL" id="BBM48314.1"/>
    </source>
</evidence>
<reference evidence="3 6" key="3">
    <citation type="submission" date="2019-07" db="EMBL/GenBank/DDBJ databases">
        <title>Complete Genome Sequence of Leptotrichia wadei Strain JMUB3933.</title>
        <authorList>
            <person name="Watanabe S."/>
            <person name="Cui L."/>
        </authorList>
    </citation>
    <scope>NUCLEOTIDE SEQUENCE [LARGE SCALE GENOMIC DNA]</scope>
    <source>
        <strain evidence="3 6">JMUB3933</strain>
    </source>
</reference>
<dbReference type="InterPro" id="IPR013094">
    <property type="entry name" value="AB_hydrolase_3"/>
</dbReference>
<dbReference type="PANTHER" id="PTHR48081:SF8">
    <property type="entry name" value="ALPHA_BETA HYDROLASE FOLD-3 DOMAIN-CONTAINING PROTEIN-RELATED"/>
    <property type="match status" value="1"/>
</dbReference>
<keyword evidence="1 4" id="KW-0378">Hydrolase</keyword>
<evidence type="ECO:0000259" key="2">
    <source>
        <dbReference type="Pfam" id="PF07859"/>
    </source>
</evidence>
<reference evidence="5" key="2">
    <citation type="submission" date="2016-01" db="EMBL/GenBank/DDBJ databases">
        <authorList>
            <person name="Mitreva M."/>
            <person name="Pepin K.H."/>
            <person name="Mihindukulasuriya K.A."/>
            <person name="Fulton R."/>
            <person name="Fronick C."/>
            <person name="O'Laughlin M."/>
            <person name="Miner T."/>
            <person name="Herter B."/>
            <person name="Rosa B.A."/>
            <person name="Cordes M."/>
            <person name="Tomlinson C."/>
            <person name="Wollam A."/>
            <person name="Palsikar V.B."/>
            <person name="Mardis E.R."/>
            <person name="Wilson R.K."/>
        </authorList>
    </citation>
    <scope>NUCLEOTIDE SEQUENCE [LARGE SCALE GENOMIC DNA]</scope>
    <source>
        <strain evidence="5">KA00185</strain>
    </source>
</reference>
<dbReference type="PANTHER" id="PTHR48081">
    <property type="entry name" value="AB HYDROLASE SUPERFAMILY PROTEIN C4A8.06C"/>
    <property type="match status" value="1"/>
</dbReference>
<dbReference type="OrthoDB" id="9815425at2"/>
<dbReference type="STRING" id="157687.HMPREF3180_01057"/>
<reference evidence="4" key="1">
    <citation type="submission" date="2016-01" db="EMBL/GenBank/DDBJ databases">
        <authorList>
            <person name="Oliw E.H."/>
        </authorList>
    </citation>
    <scope>NUCLEOTIDE SEQUENCE [LARGE SCALE GENOMIC DNA]</scope>
    <source>
        <strain evidence="4">KA00185</strain>
    </source>
</reference>
<accession>A0A134AEW9</accession>
<dbReference type="EMBL" id="AP019834">
    <property type="protein sequence ID" value="BBM48314.1"/>
    <property type="molecule type" value="Genomic_DNA"/>
</dbReference>
<gene>
    <name evidence="4" type="ORF">HMPREF3180_01057</name>
    <name evidence="3" type="ORF">JMUB3933_1830</name>
</gene>
<dbReference type="Gene3D" id="3.40.50.1820">
    <property type="entry name" value="alpha/beta hydrolase"/>
    <property type="match status" value="1"/>
</dbReference>
<evidence type="ECO:0000313" key="6">
    <source>
        <dbReference type="Proteomes" id="UP000321397"/>
    </source>
</evidence>
<dbReference type="Proteomes" id="UP000070483">
    <property type="component" value="Unassembled WGS sequence"/>
</dbReference>
<dbReference type="RefSeq" id="WP_060917831.1">
    <property type="nucleotide sequence ID" value="NZ_AP019834.1"/>
</dbReference>
<keyword evidence="5" id="KW-1185">Reference proteome</keyword>
<dbReference type="EMBL" id="LSDD01000081">
    <property type="protein sequence ID" value="KXB66229.1"/>
    <property type="molecule type" value="Genomic_DNA"/>
</dbReference>
<feature type="domain" description="Alpha/beta hydrolase fold-3" evidence="2">
    <location>
        <begin position="69"/>
        <end position="271"/>
    </location>
</feature>
<sequence length="291" mass="33325">MSLLSDIAVPIAKLVNMKKYREKDFLNPRRDTDFLNKNNFDKSLTTDEQFIDGYQILTVYSEKSCNKHIIFLHGGAYVMRAVRGHKNIIEKLVKKYYLKVTFIDYPLAPENTVEKAHKVVMEAYREITKKYQNDEFYLFGDSSGGGLALAFLQRLKTEKQLPFPEKTVLMSPWADVSMTNDEIEEFAEKDPLLPLNGLIVTGKQFAGRLDVKDPMISPIYGNMDNLGEIFLIFGTNEILYPDCLKLSDMLEIAIGTSVEIKIGENLCHDWILAPLKETEETIDEIGKFFLK</sequence>
<proteinExistence type="predicted"/>
<name>A0A134AEW9_9FUSO</name>
<dbReference type="Pfam" id="PF07859">
    <property type="entry name" value="Abhydrolase_3"/>
    <property type="match status" value="1"/>
</dbReference>
<dbReference type="PATRIC" id="fig|157687.3.peg.1052"/>
<dbReference type="AlphaFoldDB" id="A0A134AEW9"/>
<protein>
    <submittedName>
        <fullName evidence="3">Alpha/beta hydrolase</fullName>
    </submittedName>
    <submittedName>
        <fullName evidence="4">Hydrolase, alpha/beta domain protein</fullName>
    </submittedName>
</protein>
<dbReference type="GO" id="GO:0016787">
    <property type="term" value="F:hydrolase activity"/>
    <property type="evidence" value="ECO:0007669"/>
    <property type="project" value="UniProtKB-KW"/>
</dbReference>